<dbReference type="EMBL" id="JACMRX010000005">
    <property type="protein sequence ID" value="KAF7989129.1"/>
    <property type="molecule type" value="Genomic_DNA"/>
</dbReference>
<gene>
    <name evidence="2" type="ORF">HCN44_007439</name>
</gene>
<organism evidence="2 3">
    <name type="scientific">Aphidius gifuensis</name>
    <name type="common">Parasitoid wasp</name>
    <dbReference type="NCBI Taxonomy" id="684658"/>
    <lineage>
        <taxon>Eukaryota</taxon>
        <taxon>Metazoa</taxon>
        <taxon>Ecdysozoa</taxon>
        <taxon>Arthropoda</taxon>
        <taxon>Hexapoda</taxon>
        <taxon>Insecta</taxon>
        <taxon>Pterygota</taxon>
        <taxon>Neoptera</taxon>
        <taxon>Endopterygota</taxon>
        <taxon>Hymenoptera</taxon>
        <taxon>Apocrita</taxon>
        <taxon>Ichneumonoidea</taxon>
        <taxon>Braconidae</taxon>
        <taxon>Aphidiinae</taxon>
        <taxon>Aphidius</taxon>
    </lineage>
</organism>
<keyword evidence="3" id="KW-1185">Reference proteome</keyword>
<protein>
    <recommendedName>
        <fullName evidence="4">Odorant-binding protein</fullName>
    </recommendedName>
</protein>
<reference evidence="2 3" key="1">
    <citation type="submission" date="2020-08" db="EMBL/GenBank/DDBJ databases">
        <title>Aphidius gifuensis genome sequencing and assembly.</title>
        <authorList>
            <person name="Du Z."/>
        </authorList>
    </citation>
    <scope>NUCLEOTIDE SEQUENCE [LARGE SCALE GENOMIC DNA]</scope>
    <source>
        <strain evidence="2">YNYX2018</strain>
        <tissue evidence="2">Adults</tissue>
    </source>
</reference>
<keyword evidence="1" id="KW-0732">Signal</keyword>
<evidence type="ECO:0008006" key="4">
    <source>
        <dbReference type="Google" id="ProtNLM"/>
    </source>
</evidence>
<evidence type="ECO:0000313" key="2">
    <source>
        <dbReference type="EMBL" id="KAF7989129.1"/>
    </source>
</evidence>
<feature type="chain" id="PRO_5032660928" description="Odorant-binding protein" evidence="1">
    <location>
        <begin position="17"/>
        <end position="136"/>
    </location>
</feature>
<comment type="caution">
    <text evidence="2">The sequence shown here is derived from an EMBL/GenBank/DDBJ whole genome shotgun (WGS) entry which is preliminary data.</text>
</comment>
<dbReference type="AlphaFoldDB" id="A0A835CLT0"/>
<dbReference type="Proteomes" id="UP000639338">
    <property type="component" value="Unassembled WGS sequence"/>
</dbReference>
<accession>A0A835CLT0</accession>
<proteinExistence type="predicted"/>
<feature type="signal peptide" evidence="1">
    <location>
        <begin position="1"/>
        <end position="16"/>
    </location>
</feature>
<sequence length="136" mass="15651">MVKLFFLVLLFSIIKSNIFITCHLVSLSQKVIDKPIIINVPSVNGEIYRCAVTRSDNDDPHEDKWSIKSTYWSTKLERIGAKNNSCSFKIITAPDGWLGKWIVTTYYKDKTSGLVNLIYLIHKYDIKSSENIIQLH</sequence>
<evidence type="ECO:0000256" key="1">
    <source>
        <dbReference type="SAM" id="SignalP"/>
    </source>
</evidence>
<evidence type="ECO:0000313" key="3">
    <source>
        <dbReference type="Proteomes" id="UP000639338"/>
    </source>
</evidence>
<name>A0A835CLT0_APHGI</name>